<feature type="transmembrane region" description="Helical" evidence="1">
    <location>
        <begin position="6"/>
        <end position="25"/>
    </location>
</feature>
<feature type="transmembrane region" description="Helical" evidence="1">
    <location>
        <begin position="169"/>
        <end position="190"/>
    </location>
</feature>
<keyword evidence="1" id="KW-0472">Membrane</keyword>
<feature type="domain" description="GGDEF" evidence="2">
    <location>
        <begin position="232"/>
        <end position="369"/>
    </location>
</feature>
<sequence>MNEAFTLSFIIPIMNICFLFCKFHFSKLYEASIKHDVFRYAIVVIFFLVFNFVVATFSLKCFQLICFQYTVPVTSFFLDGRNHGYFIFLLVPIALALSLSVDKMLSSKVLLVLIAEAIGSLVFCELMQLLTNLDVFSKYIISMLMVNIITPIENQYKWNLVINNQLVKVSLPILIGSILITVSVCLYVTALQRKESLIKKLQYETNHDNLTNLLNYRAFSNYIIKISTDTSAVYTILMLDLDNFKGINDRFGHLEGNHLLETFTAKLKHFFLDKYPTAVKIFRFGGEEFCLVLKDVSIEEAYTQIWEFEELLTAKGYSTTTGQQVKVSFSGGVANTDQKANIHEAIRNADAAVYLAKNNGRAQIICPDCVID</sequence>
<dbReference type="PANTHER" id="PTHR45138">
    <property type="entry name" value="REGULATORY COMPONENTS OF SENSORY TRANSDUCTION SYSTEM"/>
    <property type="match status" value="1"/>
</dbReference>
<dbReference type="GO" id="GO:0052621">
    <property type="term" value="F:diguanylate cyclase activity"/>
    <property type="evidence" value="ECO:0007669"/>
    <property type="project" value="TreeGrafter"/>
</dbReference>
<dbReference type="GO" id="GO:1902201">
    <property type="term" value="P:negative regulation of bacterial-type flagellum-dependent cell motility"/>
    <property type="evidence" value="ECO:0007669"/>
    <property type="project" value="TreeGrafter"/>
</dbReference>
<reference evidence="3 4" key="1">
    <citation type="journal article" date="2015" name="Genome Announc.">
        <title>Expanding the biotechnology potential of lactobacilli through comparative genomics of 213 strains and associated genera.</title>
        <authorList>
            <person name="Sun Z."/>
            <person name="Harris H.M."/>
            <person name="McCann A."/>
            <person name="Guo C."/>
            <person name="Argimon S."/>
            <person name="Zhang W."/>
            <person name="Yang X."/>
            <person name="Jeffery I.B."/>
            <person name="Cooney J.C."/>
            <person name="Kagawa T.F."/>
            <person name="Liu W."/>
            <person name="Song Y."/>
            <person name="Salvetti E."/>
            <person name="Wrobel A."/>
            <person name="Rasinkangas P."/>
            <person name="Parkhill J."/>
            <person name="Rea M.C."/>
            <person name="O'Sullivan O."/>
            <person name="Ritari J."/>
            <person name="Douillard F.P."/>
            <person name="Paul Ross R."/>
            <person name="Yang R."/>
            <person name="Briner A.E."/>
            <person name="Felis G.E."/>
            <person name="de Vos W.M."/>
            <person name="Barrangou R."/>
            <person name="Klaenhammer T.R."/>
            <person name="Caufield P.W."/>
            <person name="Cui Y."/>
            <person name="Zhang H."/>
            <person name="O'Toole P.W."/>
        </authorList>
    </citation>
    <scope>NUCLEOTIDE SEQUENCE [LARGE SCALE GENOMIC DNA]</scope>
    <source>
        <strain evidence="3 4">DSM 18630</strain>
    </source>
</reference>
<dbReference type="InterPro" id="IPR000160">
    <property type="entry name" value="GGDEF_dom"/>
</dbReference>
<name>A0A0R1VPS6_9LACO</name>
<evidence type="ECO:0000313" key="4">
    <source>
        <dbReference type="Proteomes" id="UP000051451"/>
    </source>
</evidence>
<accession>A0A0R1VPS6</accession>
<dbReference type="SMART" id="SM00267">
    <property type="entry name" value="GGDEF"/>
    <property type="match status" value="1"/>
</dbReference>
<keyword evidence="4" id="KW-1185">Reference proteome</keyword>
<dbReference type="GO" id="GO:0005886">
    <property type="term" value="C:plasma membrane"/>
    <property type="evidence" value="ECO:0007669"/>
    <property type="project" value="TreeGrafter"/>
</dbReference>
<gene>
    <name evidence="3" type="ORF">FC89_GL001533</name>
</gene>
<proteinExistence type="predicted"/>
<dbReference type="GO" id="GO:0043709">
    <property type="term" value="P:cell adhesion involved in single-species biofilm formation"/>
    <property type="evidence" value="ECO:0007669"/>
    <property type="project" value="TreeGrafter"/>
</dbReference>
<dbReference type="InterPro" id="IPR029787">
    <property type="entry name" value="Nucleotide_cyclase"/>
</dbReference>
<feature type="transmembrane region" description="Helical" evidence="1">
    <location>
        <begin position="85"/>
        <end position="102"/>
    </location>
</feature>
<dbReference type="CDD" id="cd01949">
    <property type="entry name" value="GGDEF"/>
    <property type="match status" value="1"/>
</dbReference>
<dbReference type="Pfam" id="PF00990">
    <property type="entry name" value="GGDEF"/>
    <property type="match status" value="1"/>
</dbReference>
<dbReference type="NCBIfam" id="TIGR00254">
    <property type="entry name" value="GGDEF"/>
    <property type="match status" value="1"/>
</dbReference>
<keyword evidence="1" id="KW-1133">Transmembrane helix</keyword>
<dbReference type="AlphaFoldDB" id="A0A0R1VPS6"/>
<feature type="transmembrane region" description="Helical" evidence="1">
    <location>
        <begin position="37"/>
        <end position="65"/>
    </location>
</feature>
<dbReference type="EMBL" id="AZGB01000018">
    <property type="protein sequence ID" value="KRM05819.1"/>
    <property type="molecule type" value="Genomic_DNA"/>
</dbReference>
<dbReference type="PANTHER" id="PTHR45138:SF9">
    <property type="entry name" value="DIGUANYLATE CYCLASE DGCM-RELATED"/>
    <property type="match status" value="1"/>
</dbReference>
<dbReference type="Gene3D" id="3.30.70.270">
    <property type="match status" value="1"/>
</dbReference>
<evidence type="ECO:0000313" key="3">
    <source>
        <dbReference type="EMBL" id="KRM05819.1"/>
    </source>
</evidence>
<dbReference type="SUPFAM" id="SSF55073">
    <property type="entry name" value="Nucleotide cyclase"/>
    <property type="match status" value="1"/>
</dbReference>
<dbReference type="STRING" id="1423750.FC89_GL001533"/>
<dbReference type="InterPro" id="IPR043128">
    <property type="entry name" value="Rev_trsase/Diguanyl_cyclase"/>
</dbReference>
<comment type="caution">
    <text evidence="3">The sequence shown here is derived from an EMBL/GenBank/DDBJ whole genome shotgun (WGS) entry which is preliminary data.</text>
</comment>
<dbReference type="PATRIC" id="fig|1423750.3.peg.1573"/>
<evidence type="ECO:0000259" key="2">
    <source>
        <dbReference type="PROSITE" id="PS50887"/>
    </source>
</evidence>
<feature type="transmembrane region" description="Helical" evidence="1">
    <location>
        <begin position="109"/>
        <end position="130"/>
    </location>
</feature>
<dbReference type="Proteomes" id="UP000051451">
    <property type="component" value="Unassembled WGS sequence"/>
</dbReference>
<dbReference type="OrthoDB" id="9759607at2"/>
<evidence type="ECO:0000256" key="1">
    <source>
        <dbReference type="SAM" id="Phobius"/>
    </source>
</evidence>
<protein>
    <submittedName>
        <fullName evidence="3">Signal transduction diguanylate cyclase</fullName>
    </submittedName>
</protein>
<dbReference type="InterPro" id="IPR050469">
    <property type="entry name" value="Diguanylate_Cyclase"/>
</dbReference>
<keyword evidence="1" id="KW-0812">Transmembrane</keyword>
<organism evidence="3 4">
    <name type="scientific">Liquorilactobacillus ghanensis DSM 18630</name>
    <dbReference type="NCBI Taxonomy" id="1423750"/>
    <lineage>
        <taxon>Bacteria</taxon>
        <taxon>Bacillati</taxon>
        <taxon>Bacillota</taxon>
        <taxon>Bacilli</taxon>
        <taxon>Lactobacillales</taxon>
        <taxon>Lactobacillaceae</taxon>
        <taxon>Liquorilactobacillus</taxon>
    </lineage>
</organism>
<dbReference type="PROSITE" id="PS50887">
    <property type="entry name" value="GGDEF"/>
    <property type="match status" value="1"/>
</dbReference>